<feature type="transmembrane region" description="Helical" evidence="6">
    <location>
        <begin position="245"/>
        <end position="263"/>
    </location>
</feature>
<organism evidence="7 8">
    <name type="scientific">Aliidiomarina haloalkalitolerans</name>
    <dbReference type="NCBI Taxonomy" id="859059"/>
    <lineage>
        <taxon>Bacteria</taxon>
        <taxon>Pseudomonadati</taxon>
        <taxon>Pseudomonadota</taxon>
        <taxon>Gammaproteobacteria</taxon>
        <taxon>Alteromonadales</taxon>
        <taxon>Idiomarinaceae</taxon>
        <taxon>Aliidiomarina</taxon>
    </lineage>
</organism>
<reference evidence="7 8" key="1">
    <citation type="journal article" date="2011" name="Front. Microbiol.">
        <title>Genomic signatures of strain selection and enhancement in Bacillus atrophaeus var. globigii, a historical biowarfare simulant.</title>
        <authorList>
            <person name="Gibbons H.S."/>
            <person name="Broomall S.M."/>
            <person name="McNew L.A."/>
            <person name="Daligault H."/>
            <person name="Chapman C."/>
            <person name="Bruce D."/>
            <person name="Karavis M."/>
            <person name="Krepps M."/>
            <person name="McGregor P.A."/>
            <person name="Hong C."/>
            <person name="Park K.H."/>
            <person name="Akmal A."/>
            <person name="Feldman A."/>
            <person name="Lin J.S."/>
            <person name="Chang W.E."/>
            <person name="Higgs B.W."/>
            <person name="Demirev P."/>
            <person name="Lindquist J."/>
            <person name="Liem A."/>
            <person name="Fochler E."/>
            <person name="Read T.D."/>
            <person name="Tapia R."/>
            <person name="Johnson S."/>
            <person name="Bishop-Lilly K.A."/>
            <person name="Detter C."/>
            <person name="Han C."/>
            <person name="Sozhamannan S."/>
            <person name="Rosenzweig C.N."/>
            <person name="Skowronski E.W."/>
        </authorList>
    </citation>
    <scope>NUCLEOTIDE SEQUENCE [LARGE SCALE GENOMIC DNA]</scope>
    <source>
        <strain evidence="7 8">AK5</strain>
    </source>
</reference>
<feature type="transmembrane region" description="Helical" evidence="6">
    <location>
        <begin position="81"/>
        <end position="101"/>
    </location>
</feature>
<evidence type="ECO:0000256" key="2">
    <source>
        <dbReference type="ARBA" id="ARBA00009142"/>
    </source>
</evidence>
<sequence>MLMSLLICLAGGVAGGLLSGMLGIGGGILIVPLLIYLLPIMGMPTALVVPTAIGTSLATIMLTTLSGARAHAKRGYVQWSWVKLIAPAMVVGGFIGGALGARLPPDVLQRVFAIVLLLLALQMIWKQRPQAQDRQHNPQVVRGIGVGIGTIAALVGIGGGALVVPLLHYYQVAMRNAVAIAAVCSVVLAAVGTFSYMLLAPELKHGDIPGLIGYVYLPAWFAIAATSVIFARVGAAIAHRLPVRYLQRAFAILLVSVSVHLLLS</sequence>
<feature type="transmembrane region" description="Helical" evidence="6">
    <location>
        <begin position="33"/>
        <end position="60"/>
    </location>
</feature>
<feature type="transmembrane region" description="Helical" evidence="6">
    <location>
        <begin position="211"/>
        <end position="233"/>
    </location>
</feature>
<evidence type="ECO:0000256" key="5">
    <source>
        <dbReference type="ARBA" id="ARBA00023136"/>
    </source>
</evidence>
<proteinExistence type="inferred from homology"/>
<evidence type="ECO:0000256" key="4">
    <source>
        <dbReference type="ARBA" id="ARBA00022989"/>
    </source>
</evidence>
<keyword evidence="3 6" id="KW-0812">Transmembrane</keyword>
<dbReference type="EMBL" id="PIPI01000005">
    <property type="protein sequence ID" value="RUO19568.1"/>
    <property type="molecule type" value="Genomic_DNA"/>
</dbReference>
<name>A0A432VT11_9GAMM</name>
<dbReference type="Pfam" id="PF01925">
    <property type="entry name" value="TauE"/>
    <property type="match status" value="1"/>
</dbReference>
<accession>A0A432VT11</accession>
<evidence type="ECO:0000256" key="1">
    <source>
        <dbReference type="ARBA" id="ARBA00004141"/>
    </source>
</evidence>
<feature type="transmembrane region" description="Helical" evidence="6">
    <location>
        <begin position="107"/>
        <end position="125"/>
    </location>
</feature>
<evidence type="ECO:0000256" key="3">
    <source>
        <dbReference type="ARBA" id="ARBA00022692"/>
    </source>
</evidence>
<comment type="caution">
    <text evidence="7">The sequence shown here is derived from an EMBL/GenBank/DDBJ whole genome shotgun (WGS) entry which is preliminary data.</text>
</comment>
<dbReference type="PANTHER" id="PTHR43483">
    <property type="entry name" value="MEMBRANE TRANSPORTER PROTEIN HI_0806-RELATED"/>
    <property type="match status" value="1"/>
</dbReference>
<evidence type="ECO:0000256" key="6">
    <source>
        <dbReference type="RuleBase" id="RU363041"/>
    </source>
</evidence>
<evidence type="ECO:0000313" key="8">
    <source>
        <dbReference type="Proteomes" id="UP000288212"/>
    </source>
</evidence>
<comment type="similarity">
    <text evidence="2 6">Belongs to the 4-toluene sulfonate uptake permease (TSUP) (TC 2.A.102) family.</text>
</comment>
<keyword evidence="4 6" id="KW-1133">Transmembrane helix</keyword>
<dbReference type="AlphaFoldDB" id="A0A432VT11"/>
<feature type="transmembrane region" description="Helical" evidence="6">
    <location>
        <begin position="176"/>
        <end position="199"/>
    </location>
</feature>
<keyword evidence="5 6" id="KW-0472">Membrane</keyword>
<feature type="transmembrane region" description="Helical" evidence="6">
    <location>
        <begin position="146"/>
        <end position="170"/>
    </location>
</feature>
<keyword evidence="6" id="KW-1003">Cell membrane</keyword>
<keyword evidence="8" id="KW-1185">Reference proteome</keyword>
<dbReference type="InterPro" id="IPR002781">
    <property type="entry name" value="TM_pro_TauE-like"/>
</dbReference>
<comment type="subcellular location">
    <subcellularLocation>
        <location evidence="6">Cell membrane</location>
        <topology evidence="6">Multi-pass membrane protein</topology>
    </subcellularLocation>
    <subcellularLocation>
        <location evidence="1">Membrane</location>
        <topology evidence="1">Multi-pass membrane protein</topology>
    </subcellularLocation>
</comment>
<protein>
    <recommendedName>
        <fullName evidence="6">Probable membrane transporter protein</fullName>
    </recommendedName>
</protein>
<dbReference type="PANTHER" id="PTHR43483:SF3">
    <property type="entry name" value="MEMBRANE TRANSPORTER PROTEIN HI_0806-RELATED"/>
    <property type="match status" value="1"/>
</dbReference>
<evidence type="ECO:0000313" key="7">
    <source>
        <dbReference type="EMBL" id="RUO19568.1"/>
    </source>
</evidence>
<gene>
    <name evidence="7" type="ORF">CWE06_08540</name>
</gene>
<dbReference type="GO" id="GO:0005886">
    <property type="term" value="C:plasma membrane"/>
    <property type="evidence" value="ECO:0007669"/>
    <property type="project" value="UniProtKB-SubCell"/>
</dbReference>
<dbReference type="Proteomes" id="UP000288212">
    <property type="component" value="Unassembled WGS sequence"/>
</dbReference>